<keyword evidence="4 5" id="KW-0472">Membrane</keyword>
<organism evidence="6 7">
    <name type="scientific">Glutamicibacter creatinolyticus</name>
    <dbReference type="NCBI Taxonomy" id="162496"/>
    <lineage>
        <taxon>Bacteria</taxon>
        <taxon>Bacillati</taxon>
        <taxon>Actinomycetota</taxon>
        <taxon>Actinomycetes</taxon>
        <taxon>Micrococcales</taxon>
        <taxon>Micrococcaceae</taxon>
        <taxon>Glutamicibacter</taxon>
    </lineage>
</organism>
<keyword evidence="7" id="KW-1185">Reference proteome</keyword>
<evidence type="ECO:0000256" key="4">
    <source>
        <dbReference type="ARBA" id="ARBA00023136"/>
    </source>
</evidence>
<evidence type="ECO:0000256" key="5">
    <source>
        <dbReference type="SAM" id="Phobius"/>
    </source>
</evidence>
<dbReference type="AlphaFoldDB" id="A0A5B7WXF2"/>
<evidence type="ECO:0000313" key="6">
    <source>
        <dbReference type="EMBL" id="QCY47894.1"/>
    </source>
</evidence>
<feature type="transmembrane region" description="Helical" evidence="5">
    <location>
        <begin position="20"/>
        <end position="39"/>
    </location>
</feature>
<proteinExistence type="predicted"/>
<dbReference type="InterPro" id="IPR006419">
    <property type="entry name" value="NMN_transpt_PnuC"/>
</dbReference>
<name>A0A5B7WXF2_9MICC</name>
<dbReference type="RefSeq" id="WP_138926643.1">
    <property type="nucleotide sequence ID" value="NZ_CP034412.1"/>
</dbReference>
<evidence type="ECO:0008006" key="8">
    <source>
        <dbReference type="Google" id="ProtNLM"/>
    </source>
</evidence>
<evidence type="ECO:0000256" key="3">
    <source>
        <dbReference type="ARBA" id="ARBA00022989"/>
    </source>
</evidence>
<dbReference type="GO" id="GO:0016020">
    <property type="term" value="C:membrane"/>
    <property type="evidence" value="ECO:0007669"/>
    <property type="project" value="UniProtKB-SubCell"/>
</dbReference>
<comment type="subcellular location">
    <subcellularLocation>
        <location evidence="1">Membrane</location>
        <topology evidence="1">Multi-pass membrane protein</topology>
    </subcellularLocation>
</comment>
<feature type="transmembrane region" description="Helical" evidence="5">
    <location>
        <begin position="187"/>
        <end position="207"/>
    </location>
</feature>
<dbReference type="KEGG" id="gcr:GcLGCM259_2184"/>
<feature type="transmembrane region" description="Helical" evidence="5">
    <location>
        <begin position="44"/>
        <end position="62"/>
    </location>
</feature>
<evidence type="ECO:0000313" key="7">
    <source>
        <dbReference type="Proteomes" id="UP000307000"/>
    </source>
</evidence>
<keyword evidence="3 5" id="KW-1133">Transmembrane helix</keyword>
<dbReference type="Pfam" id="PF04973">
    <property type="entry name" value="NMN_transporter"/>
    <property type="match status" value="1"/>
</dbReference>
<feature type="transmembrane region" description="Helical" evidence="5">
    <location>
        <begin position="165"/>
        <end position="181"/>
    </location>
</feature>
<keyword evidence="2 5" id="KW-0812">Transmembrane</keyword>
<accession>A0A5B7WXF2</accession>
<reference evidence="6 7" key="1">
    <citation type="submission" date="2018-12" db="EMBL/GenBank/DDBJ databases">
        <title>Complete Genome Sequence of Glutamicibacter creatinolyticus strain LGCM259,isolated from an abscess of a 12-year-old mare in Italy.</title>
        <authorList>
            <person name="Santos R.G."/>
            <person name="Silva A.L."/>
            <person name="Seyffert N."/>
            <person name="Castro T.L.P."/>
            <person name="Attili A.R."/>
            <person name="Rifici C."/>
            <person name="Mazzullo G."/>
            <person name="Brenig B."/>
            <person name="Venanzi F."/>
            <person name="Azevedo V."/>
        </authorList>
    </citation>
    <scope>NUCLEOTIDE SEQUENCE [LARGE SCALE GENOMIC DNA]</scope>
    <source>
        <strain evidence="6 7">LGCM 259</strain>
    </source>
</reference>
<protein>
    <recommendedName>
        <fullName evidence="8">Nicotinamide riboside transporter PnuC</fullName>
    </recommendedName>
</protein>
<feature type="transmembrane region" description="Helical" evidence="5">
    <location>
        <begin position="99"/>
        <end position="125"/>
    </location>
</feature>
<sequence length="226" mass="24879">MEELFFNLFSQLPGTQSGTQVALFSLSALLSVIACLLLAHRNDLGWWAQMLSVFAGPLVIALQYDLKLLIYALPYFILAAFGLWRFSRYEFQGKFTRKVTLGTFGPGAWALSVILVAVLTALHLGEMLTSGFAFTAGTSVIWVSFLSEALVITSFVLIACGWRPGWLLMALGSLAYVVAIFSNNPALALLGTWVFMVLASLYGWWAWRKLPRRTDAAAEAALETQP</sequence>
<evidence type="ECO:0000256" key="1">
    <source>
        <dbReference type="ARBA" id="ARBA00004141"/>
    </source>
</evidence>
<feature type="transmembrane region" description="Helical" evidence="5">
    <location>
        <begin position="131"/>
        <end position="158"/>
    </location>
</feature>
<evidence type="ECO:0000256" key="2">
    <source>
        <dbReference type="ARBA" id="ARBA00022692"/>
    </source>
</evidence>
<dbReference type="GO" id="GO:0034257">
    <property type="term" value="F:nicotinamide riboside transmembrane transporter activity"/>
    <property type="evidence" value="ECO:0007669"/>
    <property type="project" value="InterPro"/>
</dbReference>
<feature type="transmembrane region" description="Helical" evidence="5">
    <location>
        <begin position="68"/>
        <end position="87"/>
    </location>
</feature>
<dbReference type="Proteomes" id="UP000307000">
    <property type="component" value="Chromosome"/>
</dbReference>
<gene>
    <name evidence="6" type="ORF">GcLGCM259_2184</name>
</gene>
<dbReference type="EMBL" id="CP034412">
    <property type="protein sequence ID" value="QCY47894.1"/>
    <property type="molecule type" value="Genomic_DNA"/>
</dbReference>